<proteinExistence type="predicted"/>
<protein>
    <submittedName>
        <fullName evidence="2">Type IX secretion system membrane protein PorP/SprF</fullName>
    </submittedName>
</protein>
<feature type="chain" id="PRO_5020677588" evidence="1">
    <location>
        <begin position="30"/>
        <end position="325"/>
    </location>
</feature>
<dbReference type="OrthoDB" id="1320396at2"/>
<dbReference type="EMBL" id="SZVO01000005">
    <property type="protein sequence ID" value="TKT92052.1"/>
    <property type="molecule type" value="Genomic_DNA"/>
</dbReference>
<name>A0A4U6D484_9BACT</name>
<reference evidence="2 3" key="1">
    <citation type="submission" date="2019-05" db="EMBL/GenBank/DDBJ databases">
        <title>Dyadobacter AR-3-8 sp. nov., isolated from arctic soil.</title>
        <authorList>
            <person name="Chaudhary D.K."/>
        </authorList>
    </citation>
    <scope>NUCLEOTIDE SEQUENCE [LARGE SCALE GENOMIC DNA]</scope>
    <source>
        <strain evidence="2 3">AR-3-8</strain>
    </source>
</reference>
<accession>A0A4U6D484</accession>
<gene>
    <name evidence="2" type="ORF">FDK13_13020</name>
</gene>
<dbReference type="Pfam" id="PF11751">
    <property type="entry name" value="PorP_SprF"/>
    <property type="match status" value="1"/>
</dbReference>
<dbReference type="InterPro" id="IPR019861">
    <property type="entry name" value="PorP/SprF_Bacteroidetes"/>
</dbReference>
<evidence type="ECO:0000256" key="1">
    <source>
        <dbReference type="SAM" id="SignalP"/>
    </source>
</evidence>
<dbReference type="Proteomes" id="UP000304900">
    <property type="component" value="Unassembled WGS sequence"/>
</dbReference>
<dbReference type="NCBIfam" id="TIGR03519">
    <property type="entry name" value="T9SS_PorP_fam"/>
    <property type="match status" value="1"/>
</dbReference>
<organism evidence="2 3">
    <name type="scientific">Dyadobacter frigoris</name>
    <dbReference type="NCBI Taxonomy" id="2576211"/>
    <lineage>
        <taxon>Bacteria</taxon>
        <taxon>Pseudomonadati</taxon>
        <taxon>Bacteroidota</taxon>
        <taxon>Cytophagia</taxon>
        <taxon>Cytophagales</taxon>
        <taxon>Spirosomataceae</taxon>
        <taxon>Dyadobacter</taxon>
    </lineage>
</organism>
<dbReference type="RefSeq" id="WP_137340422.1">
    <property type="nucleotide sequence ID" value="NZ_BSQH01000006.1"/>
</dbReference>
<sequence length="325" mass="35700">MTLTFIYRNTKWGYIFGILLLTISSCAFAQTDAQFSLFSLNQLYLNPAAAGADGLTKFQLTHRTQYVGYQGTNNDEGGALSTQLFSFSMPVKNFGIGFYALNDKTGPRTNQDFKLSASYHFPLAGGNLHVGASAGLFRQSIDYDKLRARDPNDPLIQSGTIAEMNPDFAVGVRYVSDAFYVGASLNHLLEPKYKLGSATATNPLPKTVYLNAGVNLELGYLLDVQPIVLVKSDITTVSVEGGATVTYNKKYWAGATYRQQDTYFIIMGGIYLLSDQSLRLSGAYDMVIGGNKAKSPSSFEVMLSYALPSPKFGKKTIIRTPRFRF</sequence>
<evidence type="ECO:0000313" key="2">
    <source>
        <dbReference type="EMBL" id="TKT92052.1"/>
    </source>
</evidence>
<evidence type="ECO:0000313" key="3">
    <source>
        <dbReference type="Proteomes" id="UP000304900"/>
    </source>
</evidence>
<dbReference type="AlphaFoldDB" id="A0A4U6D484"/>
<keyword evidence="1" id="KW-0732">Signal</keyword>
<comment type="caution">
    <text evidence="2">The sequence shown here is derived from an EMBL/GenBank/DDBJ whole genome shotgun (WGS) entry which is preliminary data.</text>
</comment>
<keyword evidence="3" id="KW-1185">Reference proteome</keyword>
<feature type="signal peptide" evidence="1">
    <location>
        <begin position="1"/>
        <end position="29"/>
    </location>
</feature>